<proteinExistence type="predicted"/>
<reference evidence="1" key="2">
    <citation type="journal article" date="2015" name="Data Brief">
        <title>Shoot transcriptome of the giant reed, Arundo donax.</title>
        <authorList>
            <person name="Barrero R.A."/>
            <person name="Guerrero F.D."/>
            <person name="Moolhuijzen P."/>
            <person name="Goolsby J.A."/>
            <person name="Tidwell J."/>
            <person name="Bellgard S.E."/>
            <person name="Bellgard M.I."/>
        </authorList>
    </citation>
    <scope>NUCLEOTIDE SEQUENCE</scope>
    <source>
        <tissue evidence="1">Shoot tissue taken approximately 20 cm above the soil surface</tissue>
    </source>
</reference>
<organism evidence="1">
    <name type="scientific">Arundo donax</name>
    <name type="common">Giant reed</name>
    <name type="synonym">Donax arundinaceus</name>
    <dbReference type="NCBI Taxonomy" id="35708"/>
    <lineage>
        <taxon>Eukaryota</taxon>
        <taxon>Viridiplantae</taxon>
        <taxon>Streptophyta</taxon>
        <taxon>Embryophyta</taxon>
        <taxon>Tracheophyta</taxon>
        <taxon>Spermatophyta</taxon>
        <taxon>Magnoliopsida</taxon>
        <taxon>Liliopsida</taxon>
        <taxon>Poales</taxon>
        <taxon>Poaceae</taxon>
        <taxon>PACMAD clade</taxon>
        <taxon>Arundinoideae</taxon>
        <taxon>Arundineae</taxon>
        <taxon>Arundo</taxon>
    </lineage>
</organism>
<dbReference type="EMBL" id="GBRH01252463">
    <property type="protein sequence ID" value="JAD45432.1"/>
    <property type="molecule type" value="Transcribed_RNA"/>
</dbReference>
<reference evidence="1" key="1">
    <citation type="submission" date="2014-09" db="EMBL/GenBank/DDBJ databases">
        <authorList>
            <person name="Magalhaes I.L.F."/>
            <person name="Oliveira U."/>
            <person name="Santos F.R."/>
            <person name="Vidigal T.H.D.A."/>
            <person name="Brescovit A.D."/>
            <person name="Santos A.J."/>
        </authorList>
    </citation>
    <scope>NUCLEOTIDE SEQUENCE</scope>
    <source>
        <tissue evidence="1">Shoot tissue taken approximately 20 cm above the soil surface</tissue>
    </source>
</reference>
<sequence length="54" mass="5993">MRKHSALVRNGTYIILRELFSFESTLAFPWGELSCGVSASSLRQTQLTGTRACT</sequence>
<accession>A0A0A9AEA8</accession>
<name>A0A0A9AEA8_ARUDO</name>
<protein>
    <submittedName>
        <fullName evidence="1">Uncharacterized protein</fullName>
    </submittedName>
</protein>
<evidence type="ECO:0000313" key="1">
    <source>
        <dbReference type="EMBL" id="JAD45432.1"/>
    </source>
</evidence>
<dbReference type="AlphaFoldDB" id="A0A0A9AEA8"/>